<dbReference type="eggNOG" id="COG2211">
    <property type="taxonomic scope" value="Bacteria"/>
</dbReference>
<feature type="region of interest" description="Disordered" evidence="1">
    <location>
        <begin position="496"/>
        <end position="515"/>
    </location>
</feature>
<accession>R2RQA2</accession>
<dbReference type="InterPro" id="IPR036259">
    <property type="entry name" value="MFS_trans_sf"/>
</dbReference>
<evidence type="ECO:0000313" key="3">
    <source>
        <dbReference type="EMBL" id="EOH85615.1"/>
    </source>
</evidence>
<keyword evidence="4" id="KW-1185">Reference proteome</keyword>
<sequence>MKPKENKKSNESEKNWVYQPKDITVARGIGYGLTDLMGGGWNNIVSGVIFAFVLSQGINPAFAGAITGIGRIVDAIFTLFFGAITDGFYKTKLGQRFGRRHFFMLLGGILFAVLFPLFWIQSDDWHYYLIIYIAIEIAIAMILIPWETLPTEMTDDYNKRTVLSGSRMFISATGTAIVFLVLAALKRMENPNAYLITGIIWTVIFVVAIFVSYRTTWERPLTPEFIAELESQPKLSLGAFVKKTVSDYFSTFKNKAFRKHLAIYLLSFTGKDFYSTMLPTFIICCIHGAKADTPWTLQALSVFGILATLGAAKLMLTHGPKYLFTLSYTTLIITMVGYFLTWAFQVKNAVWVLIIISILYQCARAILEFTPWNVFPFIPDVDRIMTRGDRAGVYASVMTFFRKSTGALASWIAGILLAEIGFDSKTMLDLNSTPHNVQVGIALIFFVAPVVLFALSLFTAWKFRLNRETHAVLKAEINRLEAGGSKDDVTPEAKEVVEELTGHPYQESWPDQPLT</sequence>
<feature type="transmembrane region" description="Helical" evidence="2">
    <location>
        <begin position="437"/>
        <end position="458"/>
    </location>
</feature>
<keyword evidence="2" id="KW-0812">Transmembrane</keyword>
<feature type="transmembrane region" description="Helical" evidence="2">
    <location>
        <begin position="295"/>
        <end position="316"/>
    </location>
</feature>
<dbReference type="GeneID" id="78364874"/>
<evidence type="ECO:0000256" key="2">
    <source>
        <dbReference type="SAM" id="Phobius"/>
    </source>
</evidence>
<dbReference type="PANTHER" id="PTHR11328">
    <property type="entry name" value="MAJOR FACILITATOR SUPERFAMILY DOMAIN-CONTAINING PROTEIN"/>
    <property type="match status" value="1"/>
</dbReference>
<evidence type="ECO:0008006" key="5">
    <source>
        <dbReference type="Google" id="ProtNLM"/>
    </source>
</evidence>
<dbReference type="Gene3D" id="1.20.1250.20">
    <property type="entry name" value="MFS general substrate transporter like domains"/>
    <property type="match status" value="2"/>
</dbReference>
<dbReference type="Proteomes" id="UP000013777">
    <property type="component" value="Unassembled WGS sequence"/>
</dbReference>
<dbReference type="GO" id="GO:0005886">
    <property type="term" value="C:plasma membrane"/>
    <property type="evidence" value="ECO:0007669"/>
    <property type="project" value="TreeGrafter"/>
</dbReference>
<feature type="transmembrane region" description="Helical" evidence="2">
    <location>
        <begin position="125"/>
        <end position="146"/>
    </location>
</feature>
<name>R2RQA2_9ENTE</name>
<comment type="caution">
    <text evidence="3">The sequence shown here is derived from an EMBL/GenBank/DDBJ whole genome shotgun (WGS) entry which is preliminary data.</text>
</comment>
<dbReference type="Pfam" id="PF13347">
    <property type="entry name" value="MFS_2"/>
    <property type="match status" value="1"/>
</dbReference>
<feature type="transmembrane region" description="Helical" evidence="2">
    <location>
        <begin position="391"/>
        <end position="417"/>
    </location>
</feature>
<dbReference type="InterPro" id="IPR039672">
    <property type="entry name" value="MFS_2"/>
</dbReference>
<dbReference type="STRING" id="57732.RU94_GL001201"/>
<dbReference type="HOGENOM" id="CLU_027408_4_1_9"/>
<dbReference type="SUPFAM" id="SSF103473">
    <property type="entry name" value="MFS general substrate transporter"/>
    <property type="match status" value="1"/>
</dbReference>
<dbReference type="GO" id="GO:0008643">
    <property type="term" value="P:carbohydrate transport"/>
    <property type="evidence" value="ECO:0007669"/>
    <property type="project" value="InterPro"/>
</dbReference>
<dbReference type="AlphaFoldDB" id="R2RQA2"/>
<evidence type="ECO:0000256" key="1">
    <source>
        <dbReference type="SAM" id="MobiDB-lite"/>
    </source>
</evidence>
<protein>
    <recommendedName>
        <fullName evidence="5">MFS transporter</fullName>
    </recommendedName>
</protein>
<dbReference type="PANTHER" id="PTHR11328:SF24">
    <property type="entry name" value="MAJOR FACILITATOR SUPERFAMILY (MFS) PROFILE DOMAIN-CONTAINING PROTEIN"/>
    <property type="match status" value="1"/>
</dbReference>
<feature type="transmembrane region" description="Helical" evidence="2">
    <location>
        <begin position="323"/>
        <end position="344"/>
    </location>
</feature>
<reference evidence="3 4" key="1">
    <citation type="submission" date="2013-02" db="EMBL/GenBank/DDBJ databases">
        <title>The Genome Sequence of Enterococcus asini ATCC_700915.</title>
        <authorList>
            <consortium name="The Broad Institute Genome Sequencing Platform"/>
            <consortium name="The Broad Institute Genome Sequencing Center for Infectious Disease"/>
            <person name="Earl A.M."/>
            <person name="Gilmore M.S."/>
            <person name="Lebreton F."/>
            <person name="Walker B."/>
            <person name="Young S.K."/>
            <person name="Zeng Q."/>
            <person name="Gargeya S."/>
            <person name="Fitzgerald M."/>
            <person name="Haas B."/>
            <person name="Abouelleil A."/>
            <person name="Alvarado L."/>
            <person name="Arachchi H.M."/>
            <person name="Berlin A.M."/>
            <person name="Chapman S.B."/>
            <person name="Dewar J."/>
            <person name="Goldberg J."/>
            <person name="Griggs A."/>
            <person name="Gujja S."/>
            <person name="Hansen M."/>
            <person name="Howarth C."/>
            <person name="Imamovic A."/>
            <person name="Larimer J."/>
            <person name="McCowan C."/>
            <person name="Murphy C."/>
            <person name="Neiman D."/>
            <person name="Pearson M."/>
            <person name="Priest M."/>
            <person name="Roberts A."/>
            <person name="Saif S."/>
            <person name="Shea T."/>
            <person name="Sisk P."/>
            <person name="Sykes S."/>
            <person name="Wortman J."/>
            <person name="Nusbaum C."/>
            <person name="Birren B."/>
        </authorList>
    </citation>
    <scope>NUCLEOTIDE SEQUENCE [LARGE SCALE GENOMIC DNA]</scope>
    <source>
        <strain evidence="3 4">ATCC 700915</strain>
    </source>
</reference>
<keyword evidence="2" id="KW-0472">Membrane</keyword>
<evidence type="ECO:0000313" key="4">
    <source>
        <dbReference type="Proteomes" id="UP000013777"/>
    </source>
</evidence>
<dbReference type="PATRIC" id="fig|1158606.3.peg.1853"/>
<proteinExistence type="predicted"/>
<keyword evidence="2" id="KW-1133">Transmembrane helix</keyword>
<dbReference type="GO" id="GO:0015293">
    <property type="term" value="F:symporter activity"/>
    <property type="evidence" value="ECO:0007669"/>
    <property type="project" value="InterPro"/>
</dbReference>
<feature type="transmembrane region" description="Helical" evidence="2">
    <location>
        <begin position="69"/>
        <end position="89"/>
    </location>
</feature>
<feature type="transmembrane region" description="Helical" evidence="2">
    <location>
        <begin position="350"/>
        <end position="370"/>
    </location>
</feature>
<feature type="transmembrane region" description="Helical" evidence="2">
    <location>
        <begin position="167"/>
        <end position="185"/>
    </location>
</feature>
<feature type="transmembrane region" description="Helical" evidence="2">
    <location>
        <begin position="261"/>
        <end position="289"/>
    </location>
</feature>
<gene>
    <name evidence="3" type="ORF">UAS_01908</name>
</gene>
<dbReference type="RefSeq" id="WP_010754532.1">
    <property type="nucleotide sequence ID" value="NZ_ASVU01000001.1"/>
</dbReference>
<dbReference type="EMBL" id="AJAP01000019">
    <property type="protein sequence ID" value="EOH85615.1"/>
    <property type="molecule type" value="Genomic_DNA"/>
</dbReference>
<organism evidence="3 4">
    <name type="scientific">Enterococcus asini ATCC 700915</name>
    <dbReference type="NCBI Taxonomy" id="1158606"/>
    <lineage>
        <taxon>Bacteria</taxon>
        <taxon>Bacillati</taxon>
        <taxon>Bacillota</taxon>
        <taxon>Bacilli</taxon>
        <taxon>Lactobacillales</taxon>
        <taxon>Enterococcaceae</taxon>
        <taxon>Enterococcus</taxon>
    </lineage>
</organism>
<feature type="transmembrane region" description="Helical" evidence="2">
    <location>
        <begin position="191"/>
        <end position="213"/>
    </location>
</feature>
<feature type="transmembrane region" description="Helical" evidence="2">
    <location>
        <begin position="101"/>
        <end position="119"/>
    </location>
</feature>